<evidence type="ECO:0000313" key="5">
    <source>
        <dbReference type="EMBL" id="MFL2101969.1"/>
    </source>
</evidence>
<dbReference type="PANTHER" id="PTHR47504:SF5">
    <property type="entry name" value="RIGHT ORIGIN-BINDING PROTEIN"/>
    <property type="match status" value="1"/>
</dbReference>
<organism evidence="5 6">
    <name type="scientific">Marinilactibacillus psychrotolerans</name>
    <dbReference type="NCBI Taxonomy" id="191770"/>
    <lineage>
        <taxon>Bacteria</taxon>
        <taxon>Bacillati</taxon>
        <taxon>Bacillota</taxon>
        <taxon>Bacilli</taxon>
        <taxon>Lactobacillales</taxon>
        <taxon>Carnobacteriaceae</taxon>
        <taxon>Marinilactibacillus</taxon>
    </lineage>
</organism>
<dbReference type="InterPro" id="IPR018060">
    <property type="entry name" value="HTH_AraC"/>
</dbReference>
<dbReference type="EMBL" id="JBGQQK010000003">
    <property type="protein sequence ID" value="MFL2101969.1"/>
    <property type="molecule type" value="Genomic_DNA"/>
</dbReference>
<dbReference type="PANTHER" id="PTHR47504">
    <property type="entry name" value="RIGHT ORIGIN-BINDING PROTEIN"/>
    <property type="match status" value="1"/>
</dbReference>
<dbReference type="Pfam" id="PF12833">
    <property type="entry name" value="HTH_18"/>
    <property type="match status" value="1"/>
</dbReference>
<evidence type="ECO:0000256" key="3">
    <source>
        <dbReference type="ARBA" id="ARBA00023163"/>
    </source>
</evidence>
<accession>A0ABW8UJC1</accession>
<keyword evidence="6" id="KW-1185">Reference proteome</keyword>
<dbReference type="Gene3D" id="1.10.10.60">
    <property type="entry name" value="Homeodomain-like"/>
    <property type="match status" value="1"/>
</dbReference>
<keyword evidence="2" id="KW-0238">DNA-binding</keyword>
<proteinExistence type="predicted"/>
<dbReference type="Proteomes" id="UP001625374">
    <property type="component" value="Unassembled WGS sequence"/>
</dbReference>
<name>A0ABW8UJC1_9LACT</name>
<keyword evidence="3" id="KW-0804">Transcription</keyword>
<evidence type="ECO:0000313" key="6">
    <source>
        <dbReference type="Proteomes" id="UP001625374"/>
    </source>
</evidence>
<dbReference type="RefSeq" id="WP_407142243.1">
    <property type="nucleotide sequence ID" value="NZ_JBGQQI010000011.1"/>
</dbReference>
<reference evidence="5 6" key="1">
    <citation type="submission" date="2024-08" db="EMBL/GenBank/DDBJ databases">
        <authorList>
            <person name="Arias E."/>
        </authorList>
    </citation>
    <scope>NUCLEOTIDE SEQUENCE [LARGE SCALE GENOMIC DNA]</scope>
    <source>
        <strain evidence="5 6">FAM 24106</strain>
    </source>
</reference>
<gene>
    <name evidence="5" type="ORF">ACEN37_01750</name>
</gene>
<dbReference type="InterPro" id="IPR009057">
    <property type="entry name" value="Homeodomain-like_sf"/>
</dbReference>
<dbReference type="InterPro" id="IPR050959">
    <property type="entry name" value="MarA-like"/>
</dbReference>
<evidence type="ECO:0000256" key="2">
    <source>
        <dbReference type="ARBA" id="ARBA00023125"/>
    </source>
</evidence>
<keyword evidence="1" id="KW-0805">Transcription regulation</keyword>
<dbReference type="InterPro" id="IPR018062">
    <property type="entry name" value="HTH_AraC-typ_CS"/>
</dbReference>
<dbReference type="PROSITE" id="PS00041">
    <property type="entry name" value="HTH_ARAC_FAMILY_1"/>
    <property type="match status" value="1"/>
</dbReference>
<dbReference type="SMART" id="SM00342">
    <property type="entry name" value="HTH_ARAC"/>
    <property type="match status" value="1"/>
</dbReference>
<dbReference type="PROSITE" id="PS01124">
    <property type="entry name" value="HTH_ARAC_FAMILY_2"/>
    <property type="match status" value="1"/>
</dbReference>
<feature type="domain" description="HTH araC/xylS-type" evidence="4">
    <location>
        <begin position="9"/>
        <end position="106"/>
    </location>
</feature>
<evidence type="ECO:0000256" key="1">
    <source>
        <dbReference type="ARBA" id="ARBA00023015"/>
    </source>
</evidence>
<sequence>MENFITEKQKIIDVIEDNLMAFDLSEIESLTGVPLSLYQRFFSYMYGISIPAYIRKRKLTLSASKLLLGEWSVMTASLECGYEDSSSFSRAFKKLFQVAPSEITIKKFEEFQVKKIDLTNLSNQNTKANLVSVDYPVIHEQYLLGISTKRYPAKVGSSLWEVFRSDSVFEKFSAMESNLNNKNDDYIAVAYMSDFSDSDSLGQEYMIGRLYDKIPPDLGDLEIKKLDCMQLVHSKIKGRTIDDIIAGAYAITCDIANKNGYNIDYQSFFWLEYYSDEQFGEMYAQHEELILDFYMPCKKIKERSGGIK</sequence>
<protein>
    <submittedName>
        <fullName evidence="5">Helix-turn-helix transcriptional regulator</fullName>
    </submittedName>
</protein>
<comment type="caution">
    <text evidence="5">The sequence shown here is derived from an EMBL/GenBank/DDBJ whole genome shotgun (WGS) entry which is preliminary data.</text>
</comment>
<evidence type="ECO:0000259" key="4">
    <source>
        <dbReference type="PROSITE" id="PS01124"/>
    </source>
</evidence>
<dbReference type="SUPFAM" id="SSF46689">
    <property type="entry name" value="Homeodomain-like"/>
    <property type="match status" value="1"/>
</dbReference>